<evidence type="ECO:0000313" key="13">
    <source>
        <dbReference type="EMBL" id="ACO62694.1"/>
    </source>
</evidence>
<dbReference type="InParanoid" id="C1E4B5"/>
<dbReference type="PANTHER" id="PTHR43009:SF10">
    <property type="entry name" value="HOMOGENTISATE SOLANESYLTRANSFERASE, CHLOROPLASTIC"/>
    <property type="match status" value="1"/>
</dbReference>
<evidence type="ECO:0000256" key="2">
    <source>
        <dbReference type="ARBA" id="ARBA00004229"/>
    </source>
</evidence>
<keyword evidence="9 12" id="KW-1133">Transmembrane helix</keyword>
<dbReference type="KEGG" id="mis:MICPUN_108125"/>
<dbReference type="Pfam" id="PF01040">
    <property type="entry name" value="UbiA"/>
    <property type="match status" value="1"/>
</dbReference>
<feature type="transmembrane region" description="Helical" evidence="12">
    <location>
        <begin position="218"/>
        <end position="236"/>
    </location>
</feature>
<evidence type="ECO:0000256" key="9">
    <source>
        <dbReference type="ARBA" id="ARBA00022989"/>
    </source>
</evidence>
<feature type="transmembrane region" description="Helical" evidence="12">
    <location>
        <begin position="275"/>
        <end position="298"/>
    </location>
</feature>
<keyword evidence="7 12" id="KW-0812">Transmembrane</keyword>
<evidence type="ECO:0000256" key="6">
    <source>
        <dbReference type="ARBA" id="ARBA00022679"/>
    </source>
</evidence>
<evidence type="ECO:0000256" key="8">
    <source>
        <dbReference type="ARBA" id="ARBA00022946"/>
    </source>
</evidence>
<feature type="region of interest" description="Disordered" evidence="11">
    <location>
        <begin position="29"/>
        <end position="53"/>
    </location>
</feature>
<dbReference type="RefSeq" id="XP_002501436.1">
    <property type="nucleotide sequence ID" value="XM_002501390.1"/>
</dbReference>
<evidence type="ECO:0000256" key="4">
    <source>
        <dbReference type="ARBA" id="ARBA00022528"/>
    </source>
</evidence>
<evidence type="ECO:0000313" key="14">
    <source>
        <dbReference type="Proteomes" id="UP000002009"/>
    </source>
</evidence>
<evidence type="ECO:0000256" key="10">
    <source>
        <dbReference type="ARBA" id="ARBA00023136"/>
    </source>
</evidence>
<keyword evidence="4" id="KW-0150">Chloroplast</keyword>
<dbReference type="InterPro" id="IPR044878">
    <property type="entry name" value="UbiA_sf"/>
</dbReference>
<evidence type="ECO:0000256" key="7">
    <source>
        <dbReference type="ARBA" id="ARBA00022692"/>
    </source>
</evidence>
<accession>C1E4B5</accession>
<dbReference type="STRING" id="296587.C1E4B5"/>
<dbReference type="CDD" id="cd13960">
    <property type="entry name" value="PT_UbiA_HPT1"/>
    <property type="match status" value="1"/>
</dbReference>
<comment type="subcellular location">
    <subcellularLocation>
        <location evidence="1">Membrane</location>
        <topology evidence="1">Multi-pass membrane protein</topology>
    </subcellularLocation>
    <subcellularLocation>
        <location evidence="2">Plastid</location>
        <location evidence="2">Chloroplast</location>
    </subcellularLocation>
</comment>
<keyword evidence="10 12" id="KW-0472">Membrane</keyword>
<dbReference type="GO" id="GO:0009507">
    <property type="term" value="C:chloroplast"/>
    <property type="evidence" value="ECO:0007669"/>
    <property type="project" value="UniProtKB-SubCell"/>
</dbReference>
<keyword evidence="6" id="KW-0808">Transferase</keyword>
<feature type="transmembrane region" description="Helical" evidence="12">
    <location>
        <begin position="151"/>
        <end position="172"/>
    </location>
</feature>
<dbReference type="eggNOG" id="ENOG502QUHT">
    <property type="taxonomic scope" value="Eukaryota"/>
</dbReference>
<feature type="transmembrane region" description="Helical" evidence="12">
    <location>
        <begin position="193"/>
        <end position="212"/>
    </location>
</feature>
<dbReference type="EMBL" id="CP001325">
    <property type="protein sequence ID" value="ACO62694.1"/>
    <property type="molecule type" value="Genomic_DNA"/>
</dbReference>
<dbReference type="InterPro" id="IPR044502">
    <property type="entry name" value="AtHST-like"/>
</dbReference>
<name>C1E4B5_MICCC</name>
<gene>
    <name evidence="13" type="ORF">MICPUN_108125</name>
</gene>
<dbReference type="OMA" id="LIFQAWV"/>
<sequence>MAANVVTIGASVFTAAPARVFRRRAPKCNASAGRDHHGPQPRPQVGMGAGGNRKFLGQRRGDALVAPATGRRAILNQGPPKRPPRDLLAMEEEMTGGGVDNEEPAKGLLGAVWKFVRPHTIRGTLLGTTAIVTRQLLQNPELFNQALVPKALMGLLALLLGNGYIVGINQVYDVEIDKVNKPYLPLASGELSSGTAVAICTIFALLGGAIVATNFEPLITGLYAFGLFLGTLYSVPPMRLKRSPWAAFIIIAIVRGVLLNFGVHHATTAAIGLPFVWSPPIMFITTFVTVFAICISICKDLADIEGDKQEGIKTFATEIGAAGIAYLGSGLLVFNYCFAIGSAMIRQDWFNLPLMIGFHSLAILFCIWRTKIMEYQGFTKASVMKYYQNIWYLFYGEYLILPFL</sequence>
<dbReference type="NCBIfam" id="NF009525">
    <property type="entry name" value="PRK12887.1"/>
    <property type="match status" value="1"/>
</dbReference>
<comment type="similarity">
    <text evidence="3">Belongs to the UbiA prenyltransferase family.</text>
</comment>
<keyword evidence="5" id="KW-0934">Plastid</keyword>
<keyword evidence="8" id="KW-0809">Transit peptide</keyword>
<dbReference type="AlphaFoldDB" id="C1E4B5"/>
<organism evidence="13 14">
    <name type="scientific">Micromonas commoda (strain RCC299 / NOUM17 / CCMP2709)</name>
    <name type="common">Picoplanktonic green alga</name>
    <dbReference type="NCBI Taxonomy" id="296587"/>
    <lineage>
        <taxon>Eukaryota</taxon>
        <taxon>Viridiplantae</taxon>
        <taxon>Chlorophyta</taxon>
        <taxon>Mamiellophyceae</taxon>
        <taxon>Mamiellales</taxon>
        <taxon>Mamiellaceae</taxon>
        <taxon>Micromonas</taxon>
    </lineage>
</organism>
<dbReference type="GO" id="GO:0004659">
    <property type="term" value="F:prenyltransferase activity"/>
    <property type="evidence" value="ECO:0007669"/>
    <property type="project" value="InterPro"/>
</dbReference>
<feature type="transmembrane region" description="Helical" evidence="12">
    <location>
        <begin position="319"/>
        <end position="343"/>
    </location>
</feature>
<keyword evidence="14" id="KW-1185">Reference proteome</keyword>
<dbReference type="PANTHER" id="PTHR43009">
    <property type="entry name" value="HOMOGENTISATE SOLANESYLTRANSFERASE, CHLOROPLASTIC"/>
    <property type="match status" value="1"/>
</dbReference>
<protein>
    <submittedName>
        <fullName evidence="13">Uncharacterized protein</fullName>
    </submittedName>
</protein>
<evidence type="ECO:0000256" key="12">
    <source>
        <dbReference type="SAM" id="Phobius"/>
    </source>
</evidence>
<dbReference type="FunCoup" id="C1E4B5">
    <property type="interactions" value="630"/>
</dbReference>
<evidence type="ECO:0000256" key="11">
    <source>
        <dbReference type="SAM" id="MobiDB-lite"/>
    </source>
</evidence>
<dbReference type="GeneID" id="8243114"/>
<dbReference type="OrthoDB" id="1502398at2759"/>
<evidence type="ECO:0000256" key="1">
    <source>
        <dbReference type="ARBA" id="ARBA00004141"/>
    </source>
</evidence>
<reference evidence="13 14" key="1">
    <citation type="journal article" date="2009" name="Science">
        <title>Green evolution and dynamic adaptations revealed by genomes of the marine picoeukaryotes Micromonas.</title>
        <authorList>
            <person name="Worden A.Z."/>
            <person name="Lee J.H."/>
            <person name="Mock T."/>
            <person name="Rouze P."/>
            <person name="Simmons M.P."/>
            <person name="Aerts A.L."/>
            <person name="Allen A.E."/>
            <person name="Cuvelier M.L."/>
            <person name="Derelle E."/>
            <person name="Everett M.V."/>
            <person name="Foulon E."/>
            <person name="Grimwood J."/>
            <person name="Gundlach H."/>
            <person name="Henrissat B."/>
            <person name="Napoli C."/>
            <person name="McDonald S.M."/>
            <person name="Parker M.S."/>
            <person name="Rombauts S."/>
            <person name="Salamov A."/>
            <person name="Von Dassow P."/>
            <person name="Badger J.H."/>
            <person name="Coutinho P.M."/>
            <person name="Demir E."/>
            <person name="Dubchak I."/>
            <person name="Gentemann C."/>
            <person name="Eikrem W."/>
            <person name="Gready J.E."/>
            <person name="John U."/>
            <person name="Lanier W."/>
            <person name="Lindquist E.A."/>
            <person name="Lucas S."/>
            <person name="Mayer K.F."/>
            <person name="Moreau H."/>
            <person name="Not F."/>
            <person name="Otillar R."/>
            <person name="Panaud O."/>
            <person name="Pangilinan J."/>
            <person name="Paulsen I."/>
            <person name="Piegu B."/>
            <person name="Poliakov A."/>
            <person name="Robbens S."/>
            <person name="Schmutz J."/>
            <person name="Toulza E."/>
            <person name="Wyss T."/>
            <person name="Zelensky A."/>
            <person name="Zhou K."/>
            <person name="Armbrust E.V."/>
            <person name="Bhattacharya D."/>
            <person name="Goodenough U.W."/>
            <person name="Van de Peer Y."/>
            <person name="Grigoriev I.V."/>
        </authorList>
    </citation>
    <scope>NUCLEOTIDE SEQUENCE [LARGE SCALE GENOMIC DNA]</scope>
    <source>
        <strain evidence="14">RCC299 / NOUM17</strain>
    </source>
</reference>
<proteinExistence type="inferred from homology"/>
<dbReference type="Gene3D" id="1.10.357.140">
    <property type="entry name" value="UbiA prenyltransferase"/>
    <property type="match status" value="1"/>
</dbReference>
<evidence type="ECO:0000256" key="5">
    <source>
        <dbReference type="ARBA" id="ARBA00022640"/>
    </source>
</evidence>
<feature type="transmembrane region" description="Helical" evidence="12">
    <location>
        <begin position="245"/>
        <end position="263"/>
    </location>
</feature>
<dbReference type="InterPro" id="IPR000537">
    <property type="entry name" value="UbiA_prenyltransferase"/>
</dbReference>
<feature type="transmembrane region" description="Helical" evidence="12">
    <location>
        <begin position="349"/>
        <end position="368"/>
    </location>
</feature>
<dbReference type="GO" id="GO:0016020">
    <property type="term" value="C:membrane"/>
    <property type="evidence" value="ECO:0007669"/>
    <property type="project" value="UniProtKB-SubCell"/>
</dbReference>
<dbReference type="Proteomes" id="UP000002009">
    <property type="component" value="Chromosome 4"/>
</dbReference>
<evidence type="ECO:0000256" key="3">
    <source>
        <dbReference type="ARBA" id="ARBA00005985"/>
    </source>
</evidence>